<dbReference type="EMBL" id="HG996473">
    <property type="protein sequence ID" value="CAG1855267.1"/>
    <property type="molecule type" value="Genomic_DNA"/>
</dbReference>
<reference evidence="1" key="1">
    <citation type="submission" date="2021-03" db="EMBL/GenBank/DDBJ databases">
        <authorList>
            <consortium name="Genoscope - CEA"/>
            <person name="William W."/>
        </authorList>
    </citation>
    <scope>NUCLEOTIDE SEQUENCE</scope>
    <source>
        <strain evidence="1">Doubled-haploid Pahang</strain>
    </source>
</reference>
<accession>A0A804JQU2</accession>
<dbReference type="AlphaFoldDB" id="A0A804JQU2"/>
<dbReference type="EnsemblPlants" id="Ma07_t01030.1">
    <property type="protein sequence ID" value="Ma07_p01030.1"/>
    <property type="gene ID" value="Ma07_g01030"/>
</dbReference>
<organism evidence="2 3">
    <name type="scientific">Musa acuminata subsp. malaccensis</name>
    <name type="common">Wild banana</name>
    <name type="synonym">Musa malaccensis</name>
    <dbReference type="NCBI Taxonomy" id="214687"/>
    <lineage>
        <taxon>Eukaryota</taxon>
        <taxon>Viridiplantae</taxon>
        <taxon>Streptophyta</taxon>
        <taxon>Embryophyta</taxon>
        <taxon>Tracheophyta</taxon>
        <taxon>Spermatophyta</taxon>
        <taxon>Magnoliopsida</taxon>
        <taxon>Liliopsida</taxon>
        <taxon>Zingiberales</taxon>
        <taxon>Musaceae</taxon>
        <taxon>Musa</taxon>
    </lineage>
</organism>
<dbReference type="InParanoid" id="A0A804JQU2"/>
<name>A0A804JQU2_MUSAM</name>
<sequence>MVRVPAAHVASRSSARACQDFKVLLHDLAPLLRVRERKGRATIERHLTPPSQSHISTQHMDALTSTAWMGSSSSLPTLFKGLLLRIQSHSQPNMKSAIVLIHKSWASHQPMRNFWNREESAKPRNHAISHINWLWIKDLESDSAQT</sequence>
<dbReference type="Proteomes" id="UP000012960">
    <property type="component" value="Unplaced"/>
</dbReference>
<reference evidence="2" key="2">
    <citation type="submission" date="2021-05" db="UniProtKB">
        <authorList>
            <consortium name="EnsemblPlants"/>
        </authorList>
    </citation>
    <scope>IDENTIFICATION</scope>
    <source>
        <strain evidence="2">subsp. malaccensis</strain>
    </source>
</reference>
<dbReference type="Gramene" id="Ma07_t01030.1">
    <property type="protein sequence ID" value="Ma07_p01030.1"/>
    <property type="gene ID" value="Ma07_g01030"/>
</dbReference>
<keyword evidence="3" id="KW-1185">Reference proteome</keyword>
<protein>
    <submittedName>
        <fullName evidence="1">(wild Malaysian banana) hypothetical protein</fullName>
    </submittedName>
</protein>
<evidence type="ECO:0000313" key="1">
    <source>
        <dbReference type="EMBL" id="CAG1855267.1"/>
    </source>
</evidence>
<evidence type="ECO:0000313" key="2">
    <source>
        <dbReference type="EnsemblPlants" id="Ma07_p01030.1"/>
    </source>
</evidence>
<evidence type="ECO:0000313" key="3">
    <source>
        <dbReference type="Proteomes" id="UP000012960"/>
    </source>
</evidence>
<gene>
    <name evidence="1" type="ORF">GSMUA_53710.1</name>
</gene>
<proteinExistence type="predicted"/>